<dbReference type="PANTHER" id="PTHR43699:SF1">
    <property type="entry name" value="3-DEHYDROQUINATE DEHYDRATASE"/>
    <property type="match status" value="1"/>
</dbReference>
<dbReference type="SUPFAM" id="SSF51569">
    <property type="entry name" value="Aldolase"/>
    <property type="match status" value="1"/>
</dbReference>
<dbReference type="AlphaFoldDB" id="A0A075G986"/>
<evidence type="ECO:0000256" key="1">
    <source>
        <dbReference type="ARBA" id="ARBA00001864"/>
    </source>
</evidence>
<dbReference type="EMBL" id="KF900532">
    <property type="protein sequence ID" value="AIE98297.1"/>
    <property type="molecule type" value="Genomic_DNA"/>
</dbReference>
<dbReference type="PANTHER" id="PTHR43699">
    <property type="entry name" value="3-DEHYDROQUINATE DEHYDRATASE"/>
    <property type="match status" value="1"/>
</dbReference>
<comment type="catalytic activity">
    <reaction evidence="1">
        <text>3-dehydroquinate = 3-dehydroshikimate + H2O</text>
        <dbReference type="Rhea" id="RHEA:21096"/>
        <dbReference type="ChEBI" id="CHEBI:15377"/>
        <dbReference type="ChEBI" id="CHEBI:16630"/>
        <dbReference type="ChEBI" id="CHEBI:32364"/>
        <dbReference type="EC" id="4.2.1.10"/>
    </reaction>
</comment>
<name>A0A075G986_9EURY</name>
<dbReference type="GO" id="GO:0003855">
    <property type="term" value="F:3-dehydroquinate dehydratase activity"/>
    <property type="evidence" value="ECO:0007669"/>
    <property type="project" value="UniProtKB-EC"/>
</dbReference>
<dbReference type="InterPro" id="IPR050146">
    <property type="entry name" value="Type-I_3-dehydroquinase"/>
</dbReference>
<evidence type="ECO:0000256" key="3">
    <source>
        <dbReference type="ARBA" id="ARBA00023239"/>
    </source>
</evidence>
<dbReference type="InterPro" id="IPR001381">
    <property type="entry name" value="DHquinase_I"/>
</dbReference>
<gene>
    <name evidence="5" type="primary">aroD</name>
</gene>
<proteinExistence type="predicted"/>
<dbReference type="EC" id="4.2.1.10" evidence="2"/>
<organism evidence="5">
    <name type="scientific">uncultured marine group II/III euryarchaeote KM3_05_F04</name>
    <dbReference type="NCBI Taxonomy" id="1457838"/>
    <lineage>
        <taxon>Archaea</taxon>
        <taxon>Methanobacteriati</taxon>
        <taxon>Methanobacteriota</taxon>
        <taxon>environmental samples</taxon>
    </lineage>
</organism>
<sequence length="244" mass="27153">MKQAEKATGEGVELIEVRFDRLYVEKVQVSVKNEAGEQETSTEFVSRPIDDVDVPASIEQLKKSIEKTVLFTCMPRRQGGQFPDDEEGRIEILRQAISSGVSWINLELDIDEKISKELFSAAKEAGCSIVASLHDMEETPSSEDILEAIEDNLEAGDILKLCYQTRGHGDGLSIFEAAWKLRGVDAPSYTIMGMGIGGDWPRIHAPLLDLTIVYTTLDNDFSLPDRGLINLRDLRTAWDMLGYA</sequence>
<dbReference type="Gene3D" id="3.20.20.70">
    <property type="entry name" value="Aldolase class I"/>
    <property type="match status" value="1"/>
</dbReference>
<dbReference type="GO" id="GO:0046279">
    <property type="term" value="P:3,4-dihydroxybenzoate biosynthetic process"/>
    <property type="evidence" value="ECO:0007669"/>
    <property type="project" value="UniProtKB-ARBA"/>
</dbReference>
<evidence type="ECO:0000313" key="5">
    <source>
        <dbReference type="EMBL" id="AIE98297.1"/>
    </source>
</evidence>
<reference evidence="5" key="1">
    <citation type="journal article" date="2014" name="Genome Biol. Evol.">
        <title>Pangenome evidence for extensive interdomain horizontal transfer affecting lineage core and shell genes in uncultured planktonic thaumarchaeota and euryarchaeota.</title>
        <authorList>
            <person name="Deschamps P."/>
            <person name="Zivanovic Y."/>
            <person name="Moreira D."/>
            <person name="Rodriguez-Valera F."/>
            <person name="Lopez-Garcia P."/>
        </authorList>
    </citation>
    <scope>NUCLEOTIDE SEQUENCE</scope>
</reference>
<keyword evidence="3 5" id="KW-0456">Lyase</keyword>
<protein>
    <recommendedName>
        <fullName evidence="2">3-dehydroquinate dehydratase</fullName>
        <ecNumber evidence="2">4.2.1.10</ecNumber>
    </recommendedName>
</protein>
<evidence type="ECO:0000256" key="2">
    <source>
        <dbReference type="ARBA" id="ARBA00012060"/>
    </source>
</evidence>
<accession>A0A075G986</accession>
<keyword evidence="4" id="KW-0704">Schiff base</keyword>
<dbReference type="CDD" id="cd00502">
    <property type="entry name" value="DHQase_I"/>
    <property type="match status" value="1"/>
</dbReference>
<evidence type="ECO:0000256" key="4">
    <source>
        <dbReference type="ARBA" id="ARBA00023270"/>
    </source>
</evidence>
<dbReference type="Pfam" id="PF01487">
    <property type="entry name" value="DHquinase_I"/>
    <property type="match status" value="1"/>
</dbReference>
<dbReference type="InterPro" id="IPR013785">
    <property type="entry name" value="Aldolase_TIM"/>
</dbReference>